<feature type="binding site" evidence="5">
    <location>
        <position position="288"/>
    </location>
    <ligand>
        <name>glyoxylate</name>
        <dbReference type="ChEBI" id="CHEBI:36655"/>
    </ligand>
</feature>
<feature type="domain" description="FMN hydroxy acid dehydrogenase" evidence="6">
    <location>
        <begin position="20"/>
        <end position="389"/>
    </location>
</feature>
<dbReference type="PROSITE" id="PS00557">
    <property type="entry name" value="FMN_HYDROXY_ACID_DH_1"/>
    <property type="match status" value="1"/>
</dbReference>
<keyword evidence="5" id="KW-0288">FMN</keyword>
<keyword evidence="5" id="KW-0285">Flavoprotein</keyword>
<dbReference type="InterPro" id="IPR008259">
    <property type="entry name" value="FMN_hydac_DH_AS"/>
</dbReference>
<feature type="binding site" evidence="5">
    <location>
        <begin position="338"/>
        <end position="339"/>
    </location>
    <ligand>
        <name>FMN</name>
        <dbReference type="ChEBI" id="CHEBI:58210"/>
    </ligand>
</feature>
<dbReference type="GO" id="GO:0004497">
    <property type="term" value="F:monooxygenase activity"/>
    <property type="evidence" value="ECO:0007669"/>
    <property type="project" value="UniProtKB-KW"/>
</dbReference>
<dbReference type="OrthoDB" id="9770452at2"/>
<evidence type="ECO:0000256" key="5">
    <source>
        <dbReference type="PIRSR" id="PIRSR000138-2"/>
    </source>
</evidence>
<feature type="active site" description="Proton acceptor" evidence="4">
    <location>
        <position position="285"/>
    </location>
</feature>
<dbReference type="CDD" id="cd03332">
    <property type="entry name" value="LMO_FMN"/>
    <property type="match status" value="1"/>
</dbReference>
<dbReference type="PANTHER" id="PTHR10578:SF143">
    <property type="entry name" value="FMN-DEPENDENT ALPHA-HYDROXY ACID DEHYDROGENASE PB1A11.03"/>
    <property type="match status" value="1"/>
</dbReference>
<dbReference type="InterPro" id="IPR013785">
    <property type="entry name" value="Aldolase_TIM"/>
</dbReference>
<feature type="binding site" evidence="5">
    <location>
        <position position="130"/>
    </location>
    <ligand>
        <name>FMN</name>
        <dbReference type="ChEBI" id="CHEBI:58210"/>
    </ligand>
</feature>
<feature type="binding site" evidence="5">
    <location>
        <position position="261"/>
    </location>
    <ligand>
        <name>FMN</name>
        <dbReference type="ChEBI" id="CHEBI:58210"/>
    </ligand>
</feature>
<feature type="binding site" evidence="5">
    <location>
        <position position="154"/>
    </location>
    <ligand>
        <name>glyoxylate</name>
        <dbReference type="ChEBI" id="CHEBI:36655"/>
    </ligand>
</feature>
<proteinExistence type="inferred from homology"/>
<dbReference type="GO" id="GO:0010181">
    <property type="term" value="F:FMN binding"/>
    <property type="evidence" value="ECO:0007669"/>
    <property type="project" value="InterPro"/>
</dbReference>
<gene>
    <name evidence="7" type="ORF">BST42_26365</name>
</gene>
<dbReference type="AlphaFoldDB" id="A0A1X0IKI1"/>
<dbReference type="InterPro" id="IPR037396">
    <property type="entry name" value="FMN_HAD"/>
</dbReference>
<accession>A0A1X0IKI1</accession>
<feature type="binding site" evidence="5">
    <location>
        <position position="46"/>
    </location>
    <ligand>
        <name>glyoxylate</name>
        <dbReference type="ChEBI" id="CHEBI:36655"/>
    </ligand>
</feature>
<dbReference type="EMBL" id="MVIH01000022">
    <property type="protein sequence ID" value="ORB47961.1"/>
    <property type="molecule type" value="Genomic_DNA"/>
</dbReference>
<evidence type="ECO:0000256" key="2">
    <source>
        <dbReference type="ARBA" id="ARBA00023002"/>
    </source>
</evidence>
<name>A0A1X0IKI1_MYCRH</name>
<dbReference type="Proteomes" id="UP000192534">
    <property type="component" value="Unassembled WGS sequence"/>
</dbReference>
<feature type="binding site" evidence="5">
    <location>
        <position position="283"/>
    </location>
    <ligand>
        <name>FMN</name>
        <dbReference type="ChEBI" id="CHEBI:58210"/>
    </ligand>
</feature>
<keyword evidence="8" id="KW-1185">Reference proteome</keyword>
<comment type="similarity">
    <text evidence="3">Belongs to the FMN-dependent alpha-hydroxy acid dehydrogenase family.</text>
</comment>
<comment type="caution">
    <text evidence="7">The sequence shown here is derived from an EMBL/GenBank/DDBJ whole genome shotgun (WGS) entry which is preliminary data.</text>
</comment>
<dbReference type="PROSITE" id="PS51349">
    <property type="entry name" value="FMN_HYDROXY_ACID_DH_2"/>
    <property type="match status" value="1"/>
</dbReference>
<evidence type="ECO:0000259" key="6">
    <source>
        <dbReference type="PROSITE" id="PS51349"/>
    </source>
</evidence>
<organism evidence="7 8">
    <name type="scientific">Mycolicibacterium rhodesiae</name>
    <name type="common">Mycobacterium rhodesiae</name>
    <dbReference type="NCBI Taxonomy" id="36814"/>
    <lineage>
        <taxon>Bacteria</taxon>
        <taxon>Bacillati</taxon>
        <taxon>Actinomycetota</taxon>
        <taxon>Actinomycetes</taxon>
        <taxon>Mycobacteriales</taxon>
        <taxon>Mycobacteriaceae</taxon>
        <taxon>Mycolicibacterium</taxon>
    </lineage>
</organism>
<evidence type="ECO:0000313" key="7">
    <source>
        <dbReference type="EMBL" id="ORB47961.1"/>
    </source>
</evidence>
<keyword evidence="7" id="KW-0503">Monooxygenase</keyword>
<dbReference type="RefSeq" id="WP_083122660.1">
    <property type="nucleotide sequence ID" value="NZ_JACKUO010000034.1"/>
</dbReference>
<dbReference type="InterPro" id="IPR000262">
    <property type="entry name" value="FMN-dep_DH"/>
</dbReference>
<sequence>MTQPYGNYQIEIYFQGLTGTVPSLPMSFDELEARAAQALPQSIWSYVAGGAGDERTQRVNVSAFEQWGLIPRMLVGATERDLSVELWGRRWPAPVFMAPIGVIGLCTQDHHGDLAAARAAARTGVPMCVSTLTMDPLEDVAAEFGDTPGLFQLYTPTDREMAESFVRRAEAAGYTGIVVTLDTWVPGWRPRDLSTANFPQLRGMCLSNYISDPVFRAKVDADIDADPRNAVLAWVSNFGNSLTWDDLTWLRSLTSLPLILKGICHPDDARRAIDAGVDGIYCSNHGGRQANGGVPAIDCLPDVVAAAGDVPVLFDSGIRSGADIVKALALGAKAVGIGRPYAYGAALAGTDGIVHVLRSLLAETDLIMAIDGYPTLGDLTPDALRAVRQ</sequence>
<feature type="binding site" evidence="5">
    <location>
        <position position="285"/>
    </location>
    <ligand>
        <name>glyoxylate</name>
        <dbReference type="ChEBI" id="CHEBI:36655"/>
    </ligand>
</feature>
<evidence type="ECO:0000256" key="3">
    <source>
        <dbReference type="ARBA" id="ARBA00024042"/>
    </source>
</evidence>
<feature type="binding site" evidence="5">
    <location>
        <begin position="315"/>
        <end position="319"/>
    </location>
    <ligand>
        <name>FMN</name>
        <dbReference type="ChEBI" id="CHEBI:58210"/>
    </ligand>
</feature>
<evidence type="ECO:0000256" key="4">
    <source>
        <dbReference type="PIRSR" id="PIRSR000138-1"/>
    </source>
</evidence>
<dbReference type="PIRSF" id="PIRSF000138">
    <property type="entry name" value="Al-hdrx_acd_dh"/>
    <property type="match status" value="1"/>
</dbReference>
<dbReference type="InterPro" id="IPR037350">
    <property type="entry name" value="LMO_FMN"/>
</dbReference>
<reference evidence="7 8" key="1">
    <citation type="submission" date="2016-12" db="EMBL/GenBank/DDBJ databases">
        <title>The new phylogeny of genus Mycobacterium.</title>
        <authorList>
            <person name="Tortoli E."/>
            <person name="Trovato A."/>
            <person name="Cirillo D.M."/>
        </authorList>
    </citation>
    <scope>NUCLEOTIDE SEQUENCE [LARGE SCALE GENOMIC DNA]</scope>
    <source>
        <strain evidence="7 8">DSM 44223</strain>
    </source>
</reference>
<feature type="binding site" evidence="5">
    <location>
        <begin position="99"/>
        <end position="101"/>
    </location>
    <ligand>
        <name>FMN</name>
        <dbReference type="ChEBI" id="CHEBI:58210"/>
    </ligand>
</feature>
<dbReference type="Gene3D" id="3.20.20.70">
    <property type="entry name" value="Aldolase class I"/>
    <property type="match status" value="1"/>
</dbReference>
<dbReference type="SUPFAM" id="SSF51395">
    <property type="entry name" value="FMN-linked oxidoreductases"/>
    <property type="match status" value="1"/>
</dbReference>
<protein>
    <submittedName>
        <fullName evidence="7">Lactate 2-monooxygenase</fullName>
    </submittedName>
</protein>
<feature type="binding site" evidence="5">
    <location>
        <position position="180"/>
    </location>
    <ligand>
        <name>FMN</name>
        <dbReference type="ChEBI" id="CHEBI:58210"/>
    </ligand>
</feature>
<feature type="binding site" evidence="5">
    <location>
        <position position="189"/>
    </location>
    <ligand>
        <name>glyoxylate</name>
        <dbReference type="ChEBI" id="CHEBI:36655"/>
    </ligand>
</feature>
<dbReference type="PANTHER" id="PTHR10578">
    <property type="entry name" value="S -2-HYDROXY-ACID OXIDASE-RELATED"/>
    <property type="match status" value="1"/>
</dbReference>
<dbReference type="Pfam" id="PF01070">
    <property type="entry name" value="FMN_dh"/>
    <property type="match status" value="1"/>
</dbReference>
<evidence type="ECO:0000256" key="1">
    <source>
        <dbReference type="ARBA" id="ARBA00001917"/>
    </source>
</evidence>
<comment type="cofactor">
    <cofactor evidence="1">
        <name>FMN</name>
        <dbReference type="ChEBI" id="CHEBI:58210"/>
    </cofactor>
</comment>
<keyword evidence="2" id="KW-0560">Oxidoreductase</keyword>
<dbReference type="InterPro" id="IPR012133">
    <property type="entry name" value="Alpha-hydoxy_acid_DH_FMN"/>
</dbReference>
<feature type="binding site" evidence="5">
    <location>
        <position position="152"/>
    </location>
    <ligand>
        <name>FMN</name>
        <dbReference type="ChEBI" id="CHEBI:58210"/>
    </ligand>
</feature>
<evidence type="ECO:0000313" key="8">
    <source>
        <dbReference type="Proteomes" id="UP000192534"/>
    </source>
</evidence>